<comment type="similarity">
    <text evidence="1">Belongs to the bacterial solute-binding protein 9 family.</text>
</comment>
<name>A0ABT1P1A0_9GAMM</name>
<keyword evidence="3" id="KW-0813">Transport</keyword>
<keyword evidence="7" id="KW-1185">Reference proteome</keyword>
<keyword evidence="5" id="KW-0406">Ion transport</keyword>
<sequence>MSEIVLRLLSVLMIVVTSLVATSGCAPREPNEAAAGPKVVASIGPLAMIAREVAGDQASVHQLIRNGDPHHFAPKVSDRMGIEAAQLVVWMGPAMESVLARQMALVPDERQLVLLADETAYEYAGADAADPHLWLRPRNAAVMAAMIATRLATADPEHAEDYRQRARDFSRAMANLQKVQDRALWAYKDAPIVTTHQAYSHFFGAAGVEVESLGAGSGHQHGARTLVQKRRALDEDPSAVVGCLFGEAPANDRDRQTATNLNLGYQALDPLGITMAEGASYRDLMEKLLADARLCLARIPDRSAQ</sequence>
<keyword evidence="4" id="KW-0732">Signal</keyword>
<dbReference type="PANTHER" id="PTHR42953:SF3">
    <property type="entry name" value="HIGH-AFFINITY ZINC UPTAKE SYSTEM PROTEIN ZNUA"/>
    <property type="match status" value="1"/>
</dbReference>
<evidence type="ECO:0000313" key="7">
    <source>
        <dbReference type="Proteomes" id="UP001205566"/>
    </source>
</evidence>
<keyword evidence="5" id="KW-0862">Zinc</keyword>
<dbReference type="InterPro" id="IPR050492">
    <property type="entry name" value="Bact_metal-bind_prot9"/>
</dbReference>
<keyword evidence="5" id="KW-0864">Zinc transport</keyword>
<evidence type="ECO:0000256" key="4">
    <source>
        <dbReference type="ARBA" id="ARBA00022729"/>
    </source>
</evidence>
<dbReference type="Proteomes" id="UP001205566">
    <property type="component" value="Unassembled WGS sequence"/>
</dbReference>
<dbReference type="RefSeq" id="WP_255874926.1">
    <property type="nucleotide sequence ID" value="NZ_JACASI010000030.1"/>
</dbReference>
<proteinExistence type="inferred from homology"/>
<evidence type="ECO:0000256" key="3">
    <source>
        <dbReference type="ARBA" id="ARBA00022448"/>
    </source>
</evidence>
<accession>A0ABT1P1A0</accession>
<dbReference type="SUPFAM" id="SSF53807">
    <property type="entry name" value="Helical backbone' metal receptor"/>
    <property type="match status" value="1"/>
</dbReference>
<dbReference type="PANTHER" id="PTHR42953">
    <property type="entry name" value="HIGH-AFFINITY ZINC UPTAKE SYSTEM PROTEIN ZNUA-RELATED"/>
    <property type="match status" value="1"/>
</dbReference>
<organism evidence="6 7">
    <name type="scientific">Microbulbifer elongatus</name>
    <dbReference type="NCBI Taxonomy" id="86173"/>
    <lineage>
        <taxon>Bacteria</taxon>
        <taxon>Pseudomonadati</taxon>
        <taxon>Pseudomonadota</taxon>
        <taxon>Gammaproteobacteria</taxon>
        <taxon>Cellvibrionales</taxon>
        <taxon>Microbulbiferaceae</taxon>
        <taxon>Microbulbifer</taxon>
    </lineage>
</organism>
<dbReference type="PROSITE" id="PS51257">
    <property type="entry name" value="PROKAR_LIPOPROTEIN"/>
    <property type="match status" value="1"/>
</dbReference>
<reference evidence="6" key="1">
    <citation type="thesis" date="2020" institute="Technische Universitat Dresden" country="Dresden, Germany">
        <title>The Agarolytic System of Microbulbifer elongatus PORT2, Isolated from Batu Karas, Pangandaran West Java Indonesia.</title>
        <authorList>
            <person name="Anggraeni S.R."/>
        </authorList>
    </citation>
    <scope>NUCLEOTIDE SEQUENCE</scope>
    <source>
        <strain evidence="6">PORT2</strain>
    </source>
</reference>
<dbReference type="InterPro" id="IPR006127">
    <property type="entry name" value="ZnuA-like"/>
</dbReference>
<evidence type="ECO:0000256" key="2">
    <source>
        <dbReference type="ARBA" id="ARBA00015915"/>
    </source>
</evidence>
<protein>
    <recommendedName>
        <fullName evidence="2">High-affinity zinc uptake system protein ZnuA</fullName>
    </recommendedName>
</protein>
<dbReference type="Pfam" id="PF01297">
    <property type="entry name" value="ZnuA"/>
    <property type="match status" value="1"/>
</dbReference>
<dbReference type="EMBL" id="JACASI010000030">
    <property type="protein sequence ID" value="MCQ3829901.1"/>
    <property type="molecule type" value="Genomic_DNA"/>
</dbReference>
<gene>
    <name evidence="6" type="ORF">HXX02_10635</name>
</gene>
<evidence type="ECO:0000256" key="1">
    <source>
        <dbReference type="ARBA" id="ARBA00011028"/>
    </source>
</evidence>
<evidence type="ECO:0000256" key="5">
    <source>
        <dbReference type="ARBA" id="ARBA00022906"/>
    </source>
</evidence>
<dbReference type="Gene3D" id="3.40.50.1980">
    <property type="entry name" value="Nitrogenase molybdenum iron protein domain"/>
    <property type="match status" value="2"/>
</dbReference>
<evidence type="ECO:0000313" key="6">
    <source>
        <dbReference type="EMBL" id="MCQ3829901.1"/>
    </source>
</evidence>
<comment type="caution">
    <text evidence="6">The sequence shown here is derived from an EMBL/GenBank/DDBJ whole genome shotgun (WGS) entry which is preliminary data.</text>
</comment>